<proteinExistence type="inferred from homology"/>
<dbReference type="CDD" id="cd03224">
    <property type="entry name" value="ABC_TM1139_LivF_branched"/>
    <property type="match status" value="1"/>
</dbReference>
<comment type="similarity">
    <text evidence="1">Belongs to the ABC transporter superfamily.</text>
</comment>
<dbReference type="PIRSF" id="PIRSF039137">
    <property type="entry name" value="ABC_branched_ATPase"/>
    <property type="match status" value="1"/>
</dbReference>
<dbReference type="PROSITE" id="PS50893">
    <property type="entry name" value="ABC_TRANSPORTER_2"/>
    <property type="match status" value="1"/>
</dbReference>
<evidence type="ECO:0000256" key="4">
    <source>
        <dbReference type="ARBA" id="ARBA00022840"/>
    </source>
</evidence>
<dbReference type="HOGENOM" id="CLU_000604_1_2_7"/>
<dbReference type="PROSITE" id="PS00211">
    <property type="entry name" value="ABC_TRANSPORTER_1"/>
    <property type="match status" value="1"/>
</dbReference>
<dbReference type="KEGG" id="ant:Arnit_1796"/>
<name>D5V1L6_ARCNC</name>
<reference evidence="7 8" key="1">
    <citation type="journal article" date="2010" name="Stand. Genomic Sci.">
        <title>Complete genome sequence of Arcobacter nitrofigilis type strain (CI).</title>
        <authorList>
            <person name="Pati A."/>
            <person name="Gronow S."/>
            <person name="Lapidus A."/>
            <person name="Copeland A."/>
            <person name="Glavina Del Rio T."/>
            <person name="Nolan M."/>
            <person name="Lucas S."/>
            <person name="Tice H."/>
            <person name="Cheng J.F."/>
            <person name="Han C."/>
            <person name="Chertkov O."/>
            <person name="Bruce D."/>
            <person name="Tapia R."/>
            <person name="Goodwin L."/>
            <person name="Pitluck S."/>
            <person name="Liolios K."/>
            <person name="Ivanova N."/>
            <person name="Mavromatis K."/>
            <person name="Chen A."/>
            <person name="Palaniappan K."/>
            <person name="Land M."/>
            <person name="Hauser L."/>
            <person name="Chang Y.J."/>
            <person name="Jeffries C.D."/>
            <person name="Detter J.C."/>
            <person name="Rohde M."/>
            <person name="Goker M."/>
            <person name="Bristow J."/>
            <person name="Eisen J.A."/>
            <person name="Markowitz V."/>
            <person name="Hugenholtz P."/>
            <person name="Klenk H.P."/>
            <person name="Kyrpides N.C."/>
        </authorList>
    </citation>
    <scope>NUCLEOTIDE SEQUENCE [LARGE SCALE GENOMIC DNA]</scope>
    <source>
        <strain evidence="8">ATCC 33309 / DSM 7299 / CCUG 15893 / LMG 7604 / NCTC 12251 / CI</strain>
    </source>
</reference>
<dbReference type="Pfam" id="PF00005">
    <property type="entry name" value="ABC_tran"/>
    <property type="match status" value="1"/>
</dbReference>
<accession>D5V1L6</accession>
<dbReference type="PANTHER" id="PTHR43820:SF4">
    <property type="entry name" value="HIGH-AFFINITY BRANCHED-CHAIN AMINO ACID TRANSPORT ATP-BINDING PROTEIN LIVF"/>
    <property type="match status" value="1"/>
</dbReference>
<evidence type="ECO:0000259" key="6">
    <source>
        <dbReference type="PROSITE" id="PS50893"/>
    </source>
</evidence>
<keyword evidence="8" id="KW-1185">Reference proteome</keyword>
<dbReference type="InterPro" id="IPR030660">
    <property type="entry name" value="ABC_branched_ATPase_LivF/BraG"/>
</dbReference>
<sequence length="240" mass="26126">MVNNEILLEVRDLHVSYGAISAIKGINLTVLRGEVVTILGANGAGKTTTLRTISGLLKPKSGNIIFDKNDITKSEAHDIVTLGMSHSPEGRRVFGTLTVEENLMMGAYTLKGYDKETLDWIYDILPRLKERKKQLAGTLSGGEQQMLAIGRAIMSKPKLLILDEPSLGLAPILIKAIFKAIKEIALNGVTVLLVEQNAKAALKLADRAYVLEVGKITHEGTAEELLNSKTIQEAYLGKKH</sequence>
<keyword evidence="3" id="KW-0547">Nucleotide-binding</keyword>
<organism evidence="7 8">
    <name type="scientific">Arcobacter nitrofigilis (strain ATCC 33309 / DSM 7299 / CCUG 15893 / LMG 7604 / NCTC 12251 / CI)</name>
    <name type="common">Campylobacter nitrofigilis</name>
    <dbReference type="NCBI Taxonomy" id="572480"/>
    <lineage>
        <taxon>Bacteria</taxon>
        <taxon>Pseudomonadati</taxon>
        <taxon>Campylobacterota</taxon>
        <taxon>Epsilonproteobacteria</taxon>
        <taxon>Campylobacterales</taxon>
        <taxon>Arcobacteraceae</taxon>
        <taxon>Arcobacter</taxon>
    </lineage>
</organism>
<evidence type="ECO:0000256" key="3">
    <source>
        <dbReference type="ARBA" id="ARBA00022741"/>
    </source>
</evidence>
<dbReference type="Proteomes" id="UP000000939">
    <property type="component" value="Chromosome"/>
</dbReference>
<evidence type="ECO:0000313" key="8">
    <source>
        <dbReference type="Proteomes" id="UP000000939"/>
    </source>
</evidence>
<dbReference type="InterPro" id="IPR003593">
    <property type="entry name" value="AAA+_ATPase"/>
</dbReference>
<feature type="domain" description="ABC transporter" evidence="6">
    <location>
        <begin position="8"/>
        <end position="238"/>
    </location>
</feature>
<keyword evidence="4" id="KW-0067">ATP-binding</keyword>
<keyword evidence="2" id="KW-0813">Transport</keyword>
<dbReference type="GO" id="GO:0015807">
    <property type="term" value="P:L-amino acid transport"/>
    <property type="evidence" value="ECO:0007669"/>
    <property type="project" value="TreeGrafter"/>
</dbReference>
<dbReference type="OrthoDB" id="9805130at2"/>
<dbReference type="PANTHER" id="PTHR43820">
    <property type="entry name" value="HIGH-AFFINITY BRANCHED-CHAIN AMINO ACID TRANSPORT ATP-BINDING PROTEIN LIVF"/>
    <property type="match status" value="1"/>
</dbReference>
<dbReference type="RefSeq" id="WP_013135595.1">
    <property type="nucleotide sequence ID" value="NC_014166.1"/>
</dbReference>
<keyword evidence="5" id="KW-0029">Amino-acid transport</keyword>
<protein>
    <submittedName>
        <fullName evidence="7">ABC transporter related protein</fullName>
    </submittedName>
</protein>
<dbReference type="InterPro" id="IPR052156">
    <property type="entry name" value="BCAA_Transport_ATP-bd_LivF"/>
</dbReference>
<dbReference type="GO" id="GO:0016887">
    <property type="term" value="F:ATP hydrolysis activity"/>
    <property type="evidence" value="ECO:0007669"/>
    <property type="project" value="InterPro"/>
</dbReference>
<dbReference type="GO" id="GO:0005524">
    <property type="term" value="F:ATP binding"/>
    <property type="evidence" value="ECO:0007669"/>
    <property type="project" value="UniProtKB-KW"/>
</dbReference>
<dbReference type="InterPro" id="IPR017871">
    <property type="entry name" value="ABC_transporter-like_CS"/>
</dbReference>
<evidence type="ECO:0000256" key="5">
    <source>
        <dbReference type="ARBA" id="ARBA00022970"/>
    </source>
</evidence>
<dbReference type="InterPro" id="IPR003439">
    <property type="entry name" value="ABC_transporter-like_ATP-bd"/>
</dbReference>
<dbReference type="InterPro" id="IPR027417">
    <property type="entry name" value="P-loop_NTPase"/>
</dbReference>
<dbReference type="SMART" id="SM00382">
    <property type="entry name" value="AAA"/>
    <property type="match status" value="1"/>
</dbReference>
<dbReference type="SUPFAM" id="SSF52540">
    <property type="entry name" value="P-loop containing nucleoside triphosphate hydrolases"/>
    <property type="match status" value="1"/>
</dbReference>
<gene>
    <name evidence="7" type="ordered locus">Arnit_1796</name>
</gene>
<dbReference type="EMBL" id="CP001999">
    <property type="protein sequence ID" value="ADG93450.1"/>
    <property type="molecule type" value="Genomic_DNA"/>
</dbReference>
<dbReference type="GO" id="GO:0015658">
    <property type="term" value="F:branched-chain amino acid transmembrane transporter activity"/>
    <property type="evidence" value="ECO:0007669"/>
    <property type="project" value="InterPro"/>
</dbReference>
<dbReference type="AlphaFoldDB" id="D5V1L6"/>
<dbReference type="eggNOG" id="COG0410">
    <property type="taxonomic scope" value="Bacteria"/>
</dbReference>
<evidence type="ECO:0000313" key="7">
    <source>
        <dbReference type="EMBL" id="ADG93450.1"/>
    </source>
</evidence>
<evidence type="ECO:0000256" key="1">
    <source>
        <dbReference type="ARBA" id="ARBA00005417"/>
    </source>
</evidence>
<dbReference type="Gene3D" id="3.40.50.300">
    <property type="entry name" value="P-loop containing nucleotide triphosphate hydrolases"/>
    <property type="match status" value="1"/>
</dbReference>
<evidence type="ECO:0000256" key="2">
    <source>
        <dbReference type="ARBA" id="ARBA00022448"/>
    </source>
</evidence>
<dbReference type="STRING" id="572480.Arnit_1796"/>